<dbReference type="InterPro" id="IPR027409">
    <property type="entry name" value="GroEL-like_apical_dom_sf"/>
</dbReference>
<evidence type="ECO:0000313" key="11">
    <source>
        <dbReference type="Proteomes" id="UP000001505"/>
    </source>
</evidence>
<dbReference type="InterPro" id="IPR018370">
    <property type="entry name" value="Chaperonin_Cpn60_CS"/>
</dbReference>
<dbReference type="GO" id="GO:0016853">
    <property type="term" value="F:isomerase activity"/>
    <property type="evidence" value="ECO:0007669"/>
    <property type="project" value="UniProtKB-KW"/>
</dbReference>
<dbReference type="AlphaFoldDB" id="D6YRQ1"/>
<dbReference type="CDD" id="cd03344">
    <property type="entry name" value="GroEL"/>
    <property type="match status" value="1"/>
</dbReference>
<dbReference type="EC" id="5.6.1.7" evidence="6"/>
<feature type="binding site" evidence="6">
    <location>
        <begin position="479"/>
        <end position="481"/>
    </location>
    <ligand>
        <name>ATP</name>
        <dbReference type="ChEBI" id="CHEBI:30616"/>
    </ligand>
</feature>
<dbReference type="Gene3D" id="1.10.560.10">
    <property type="entry name" value="GroEL-like equatorial domain"/>
    <property type="match status" value="1"/>
</dbReference>
<keyword evidence="4 6" id="KW-0143">Chaperone</keyword>
<dbReference type="HAMAP" id="MF_00600">
    <property type="entry name" value="CH60"/>
    <property type="match status" value="1"/>
</dbReference>
<dbReference type="NCBIfam" id="NF009487">
    <property type="entry name" value="PRK12849.1"/>
    <property type="match status" value="1"/>
</dbReference>
<dbReference type="Proteomes" id="UP000001505">
    <property type="component" value="Chromosome"/>
</dbReference>
<dbReference type="NCBIfam" id="TIGR02348">
    <property type="entry name" value="GroEL"/>
    <property type="match status" value="1"/>
</dbReference>
<protein>
    <recommendedName>
        <fullName evidence="6">Chaperonin GroEL</fullName>
        <ecNumber evidence="6">5.6.1.7</ecNumber>
    </recommendedName>
    <alternativeName>
        <fullName evidence="6">60 kDa chaperonin</fullName>
    </alternativeName>
    <alternativeName>
        <fullName evidence="6">Chaperonin-60</fullName>
        <shortName evidence="6">Cpn60</shortName>
    </alternativeName>
</protein>
<dbReference type="SUPFAM" id="SSF52029">
    <property type="entry name" value="GroEL apical domain-like"/>
    <property type="match status" value="1"/>
</dbReference>
<dbReference type="KEGG" id="wch:wcw_1396"/>
<dbReference type="PRINTS" id="PR00298">
    <property type="entry name" value="CHAPERONIN60"/>
</dbReference>
<dbReference type="GO" id="GO:0016491">
    <property type="term" value="F:oxidoreductase activity"/>
    <property type="evidence" value="ECO:0007669"/>
    <property type="project" value="UniProtKB-KW"/>
</dbReference>
<sequence length="531" mass="56044">MTSPKEIIFEEEARNKLLDGIVQLADIVAFTLGPKGRNVGLEKSWGAPTITNDGSSIVKDIHLKDPCSNMGVAMAQEVVQKIKEKCGDGTTTGTLLLKALVEEGIKQIAAGHSPIGVKRGIDKAVEAIVAAVEKSAIPIKTAQEIKNIATVSASGNETIGSMISEAMEKVGKNGVITIEEGKGTETVIDLVEGMEFDRGYLSAYFCTDLEKMQTTMNNAQILLVDKKIANIHEILPILQAVAASSRELLIIAEDLEGDALSTLVVNRLRGALKVAAVKAPGFGDRRKAMMQDIAILTGGTLITEETGMSLKDAGPEVLGSAEQITITKDRTTIVKGGGSSEAIKARISQLENEISEASSSYDKEKLEERKAKLSGGVAVIRVGAATEPEMKQKKQIFEDSLSSTKAAIEEGIVPGGGVALLRAKKSLESLKLENDEAVGSQIVAKACGTPLKQIAANTGFDGSVILMEVENADTNCGFNVLTEKVEDLVKAGVVDPAKVVINSLIHAASVAGIVLISEALITDAEEDEETE</sequence>
<evidence type="ECO:0000256" key="7">
    <source>
        <dbReference type="RuleBase" id="RU000418"/>
    </source>
</evidence>
<feature type="coiled-coil region" evidence="9">
    <location>
        <begin position="340"/>
        <end position="367"/>
    </location>
</feature>
<dbReference type="STRING" id="716544.wcw_1396"/>
<dbReference type="NCBIfam" id="NF009489">
    <property type="entry name" value="PRK12851.1"/>
    <property type="match status" value="1"/>
</dbReference>
<evidence type="ECO:0000256" key="5">
    <source>
        <dbReference type="ARBA" id="ARBA00023235"/>
    </source>
</evidence>
<dbReference type="PROSITE" id="PS00296">
    <property type="entry name" value="CHAPERONINS_CPN60"/>
    <property type="match status" value="1"/>
</dbReference>
<dbReference type="InterPro" id="IPR027410">
    <property type="entry name" value="TCP-1-like_intermed_sf"/>
</dbReference>
<evidence type="ECO:0000256" key="4">
    <source>
        <dbReference type="ARBA" id="ARBA00023186"/>
    </source>
</evidence>
<evidence type="ECO:0000256" key="3">
    <source>
        <dbReference type="ARBA" id="ARBA00022840"/>
    </source>
</evidence>
<dbReference type="EMBL" id="CP001928">
    <property type="protein sequence ID" value="ADI38746.1"/>
    <property type="molecule type" value="Genomic_DNA"/>
</dbReference>
<dbReference type="eggNOG" id="COG0459">
    <property type="taxonomic scope" value="Bacteria"/>
</dbReference>
<dbReference type="Pfam" id="PF00118">
    <property type="entry name" value="Cpn60_TCP1"/>
    <property type="match status" value="1"/>
</dbReference>
<dbReference type="SUPFAM" id="SSF54849">
    <property type="entry name" value="GroEL-intermediate domain like"/>
    <property type="match status" value="1"/>
</dbReference>
<dbReference type="Gene3D" id="3.50.7.10">
    <property type="entry name" value="GroEL"/>
    <property type="match status" value="1"/>
</dbReference>
<keyword evidence="10" id="KW-0560">Oxidoreductase</keyword>
<dbReference type="SUPFAM" id="SSF48592">
    <property type="entry name" value="GroEL equatorial domain-like"/>
    <property type="match status" value="1"/>
</dbReference>
<keyword evidence="2 6" id="KW-0547">Nucleotide-binding</keyword>
<dbReference type="RefSeq" id="WP_013182457.1">
    <property type="nucleotide sequence ID" value="NC_014225.1"/>
</dbReference>
<dbReference type="GO" id="GO:0005737">
    <property type="term" value="C:cytoplasm"/>
    <property type="evidence" value="ECO:0007669"/>
    <property type="project" value="UniProtKB-SubCell"/>
</dbReference>
<dbReference type="InterPro" id="IPR001844">
    <property type="entry name" value="Cpn60/GroEL"/>
</dbReference>
<feature type="binding site" evidence="6">
    <location>
        <begin position="31"/>
        <end position="34"/>
    </location>
    <ligand>
        <name>ATP</name>
        <dbReference type="ChEBI" id="CHEBI:30616"/>
    </ligand>
</feature>
<organism evidence="10 11">
    <name type="scientific">Waddlia chondrophila (strain ATCC VR-1470 / WSU 86-1044)</name>
    <dbReference type="NCBI Taxonomy" id="716544"/>
    <lineage>
        <taxon>Bacteria</taxon>
        <taxon>Pseudomonadati</taxon>
        <taxon>Chlamydiota</taxon>
        <taxon>Chlamydiia</taxon>
        <taxon>Parachlamydiales</taxon>
        <taxon>Waddliaceae</taxon>
        <taxon>Waddlia</taxon>
    </lineage>
</organism>
<comment type="subcellular location">
    <subcellularLocation>
        <location evidence="6">Cytoplasm</location>
    </subcellularLocation>
</comment>
<evidence type="ECO:0000256" key="8">
    <source>
        <dbReference type="RuleBase" id="RU000419"/>
    </source>
</evidence>
<keyword evidence="5 6" id="KW-0413">Isomerase</keyword>
<dbReference type="NCBIfam" id="NF009488">
    <property type="entry name" value="PRK12850.1"/>
    <property type="match status" value="1"/>
</dbReference>
<dbReference type="OrthoDB" id="9766614at2"/>
<keyword evidence="11" id="KW-1185">Reference proteome</keyword>
<dbReference type="Gene3D" id="3.30.260.10">
    <property type="entry name" value="TCP-1-like chaperonin intermediate domain"/>
    <property type="match status" value="1"/>
</dbReference>
<gene>
    <name evidence="10" type="primary">hspB</name>
    <name evidence="6" type="synonym">groEL</name>
    <name evidence="6" type="synonym">groL</name>
    <name evidence="10" type="ordered locus">wcw_1396</name>
</gene>
<proteinExistence type="inferred from homology"/>
<dbReference type="GO" id="GO:0005524">
    <property type="term" value="F:ATP binding"/>
    <property type="evidence" value="ECO:0007669"/>
    <property type="project" value="UniProtKB-UniRule"/>
</dbReference>
<feature type="binding site" evidence="6">
    <location>
        <position position="495"/>
    </location>
    <ligand>
        <name>ATP</name>
        <dbReference type="ChEBI" id="CHEBI:30616"/>
    </ligand>
</feature>
<evidence type="ECO:0000256" key="6">
    <source>
        <dbReference type="HAMAP-Rule" id="MF_00600"/>
    </source>
</evidence>
<evidence type="ECO:0000256" key="9">
    <source>
        <dbReference type="SAM" id="Coils"/>
    </source>
</evidence>
<dbReference type="GO" id="GO:0140662">
    <property type="term" value="F:ATP-dependent protein folding chaperone"/>
    <property type="evidence" value="ECO:0007669"/>
    <property type="project" value="InterPro"/>
</dbReference>
<keyword evidence="3 6" id="KW-0067">ATP-binding</keyword>
<evidence type="ECO:0000256" key="2">
    <source>
        <dbReference type="ARBA" id="ARBA00022741"/>
    </source>
</evidence>
<keyword evidence="6" id="KW-0963">Cytoplasm</keyword>
<reference evidence="10 11" key="1">
    <citation type="journal article" date="2010" name="PLoS ONE">
        <title>The Waddlia genome: a window into chlamydial biology.</title>
        <authorList>
            <person name="Bertelli C."/>
            <person name="Collyn F."/>
            <person name="Croxatto A."/>
            <person name="Ruckert C."/>
            <person name="Polkinghorne A."/>
            <person name="Kebbi-Beghdadi C."/>
            <person name="Goesmann A."/>
            <person name="Vaughan L."/>
            <person name="Greub G."/>
        </authorList>
    </citation>
    <scope>NUCLEOTIDE SEQUENCE [LARGE SCALE GENOMIC DNA]</scope>
    <source>
        <strain evidence="11">ATCC VR-1470 / WSU 86-1044</strain>
    </source>
</reference>
<evidence type="ECO:0000313" key="10">
    <source>
        <dbReference type="EMBL" id="ADI38746.1"/>
    </source>
</evidence>
<dbReference type="PANTHER" id="PTHR45633">
    <property type="entry name" value="60 KDA HEAT SHOCK PROTEIN, MITOCHONDRIAL"/>
    <property type="match status" value="1"/>
</dbReference>
<comment type="subunit">
    <text evidence="6 8">Forms a cylinder of 14 subunits composed of two heptameric rings stacked back-to-back. Interacts with the co-chaperonin GroES.</text>
</comment>
<comment type="function">
    <text evidence="6 8">Together with its co-chaperonin GroES, plays an essential role in assisting protein folding. The GroEL-GroES system forms a nano-cage that allows encapsulation of the non-native substrate proteins and provides a physical environment optimized to promote and accelerate protein folding.</text>
</comment>
<dbReference type="GO" id="GO:0051082">
    <property type="term" value="F:unfolded protein binding"/>
    <property type="evidence" value="ECO:0007669"/>
    <property type="project" value="UniProtKB-UniRule"/>
</dbReference>
<accession>D6YRQ1</accession>
<feature type="binding site" evidence="6">
    <location>
        <position position="416"/>
    </location>
    <ligand>
        <name>ATP</name>
        <dbReference type="ChEBI" id="CHEBI:30616"/>
    </ligand>
</feature>
<dbReference type="FunFam" id="3.50.7.10:FF:000001">
    <property type="entry name" value="60 kDa chaperonin"/>
    <property type="match status" value="1"/>
</dbReference>
<name>D6YRQ1_WADCW</name>
<dbReference type="GO" id="GO:0042026">
    <property type="term" value="P:protein refolding"/>
    <property type="evidence" value="ECO:0007669"/>
    <property type="project" value="UniProtKB-UniRule"/>
</dbReference>
<feature type="binding site" evidence="6">
    <location>
        <begin position="88"/>
        <end position="92"/>
    </location>
    <ligand>
        <name>ATP</name>
        <dbReference type="ChEBI" id="CHEBI:30616"/>
    </ligand>
</feature>
<dbReference type="InterPro" id="IPR027413">
    <property type="entry name" value="GROEL-like_equatorial_sf"/>
</dbReference>
<dbReference type="NCBIfam" id="NF000592">
    <property type="entry name" value="PRK00013.1"/>
    <property type="match status" value="1"/>
</dbReference>
<comment type="similarity">
    <text evidence="1 6 7">Belongs to the chaperonin (HSP60) family.</text>
</comment>
<keyword evidence="9" id="KW-0175">Coiled coil</keyword>
<evidence type="ECO:0000256" key="1">
    <source>
        <dbReference type="ARBA" id="ARBA00006607"/>
    </source>
</evidence>
<comment type="caution">
    <text evidence="6">Lacks conserved residue(s) required for the propagation of feature annotation.</text>
</comment>
<dbReference type="InterPro" id="IPR002423">
    <property type="entry name" value="Cpn60/GroEL/TCP-1"/>
</dbReference>
<dbReference type="HOGENOM" id="CLU_016503_3_0_0"/>